<dbReference type="InterPro" id="IPR001478">
    <property type="entry name" value="PDZ"/>
</dbReference>
<feature type="coiled-coil region" evidence="5">
    <location>
        <begin position="19"/>
        <end position="46"/>
    </location>
</feature>
<evidence type="ECO:0000256" key="1">
    <source>
        <dbReference type="ARBA" id="ARBA00005256"/>
    </source>
</evidence>
<evidence type="ECO:0000256" key="2">
    <source>
        <dbReference type="ARBA" id="ARBA00014937"/>
    </source>
</evidence>
<evidence type="ECO:0000256" key="5">
    <source>
        <dbReference type="SAM" id="Coils"/>
    </source>
</evidence>
<dbReference type="InterPro" id="IPR041489">
    <property type="entry name" value="PDZ_6"/>
</dbReference>
<dbReference type="FunFam" id="2.30.42.10:FF:000107">
    <property type="entry name" value="26S proteasome non-ATPase regulatory subunit 9"/>
    <property type="match status" value="1"/>
</dbReference>
<dbReference type="InterPro" id="IPR035269">
    <property type="entry name" value="PSMD9"/>
</dbReference>
<organism evidence="7 8">
    <name type="scientific">Cloeon dipterum</name>
    <dbReference type="NCBI Taxonomy" id="197152"/>
    <lineage>
        <taxon>Eukaryota</taxon>
        <taxon>Metazoa</taxon>
        <taxon>Ecdysozoa</taxon>
        <taxon>Arthropoda</taxon>
        <taxon>Hexapoda</taxon>
        <taxon>Insecta</taxon>
        <taxon>Pterygota</taxon>
        <taxon>Palaeoptera</taxon>
        <taxon>Ephemeroptera</taxon>
        <taxon>Pisciforma</taxon>
        <taxon>Baetidae</taxon>
        <taxon>Cloeon</taxon>
    </lineage>
</organism>
<evidence type="ECO:0000313" key="8">
    <source>
        <dbReference type="Proteomes" id="UP000494165"/>
    </source>
</evidence>
<dbReference type="GO" id="GO:0005737">
    <property type="term" value="C:cytoplasm"/>
    <property type="evidence" value="ECO:0007669"/>
    <property type="project" value="TreeGrafter"/>
</dbReference>
<dbReference type="GO" id="GO:0005634">
    <property type="term" value="C:nucleus"/>
    <property type="evidence" value="ECO:0007669"/>
    <property type="project" value="TreeGrafter"/>
</dbReference>
<comment type="similarity">
    <text evidence="1">Belongs to the proteasome subunit p27 family.</text>
</comment>
<feature type="domain" description="PDZ" evidence="6">
    <location>
        <begin position="104"/>
        <end position="183"/>
    </location>
</feature>
<proteinExistence type="inferred from homology"/>
<dbReference type="Pfam" id="PF17820">
    <property type="entry name" value="PDZ_6"/>
    <property type="match status" value="1"/>
</dbReference>
<protein>
    <recommendedName>
        <fullName evidence="2">26S proteasome non-ATPase regulatory subunit 9</fullName>
    </recommendedName>
    <alternativeName>
        <fullName evidence="4">26S proteasome regulatory subunit p27</fullName>
    </alternativeName>
</protein>
<dbReference type="PANTHER" id="PTHR12651:SF1">
    <property type="entry name" value="26S PROTEASOME NON-ATPASE REGULATORY SUBUNIT 9"/>
    <property type="match status" value="1"/>
</dbReference>
<evidence type="ECO:0000256" key="3">
    <source>
        <dbReference type="ARBA" id="ARBA00023186"/>
    </source>
</evidence>
<dbReference type="EMBL" id="CADEPI010000603">
    <property type="protein sequence ID" value="CAB3387651.1"/>
    <property type="molecule type" value="Genomic_DNA"/>
</dbReference>
<evidence type="ECO:0000259" key="6">
    <source>
        <dbReference type="SMART" id="SM00228"/>
    </source>
</evidence>
<keyword evidence="3" id="KW-0143">Chaperone</keyword>
<name>A0A8S1E2G0_9INSE</name>
<reference evidence="7 8" key="1">
    <citation type="submission" date="2020-04" db="EMBL/GenBank/DDBJ databases">
        <authorList>
            <person name="Alioto T."/>
            <person name="Alioto T."/>
            <person name="Gomez Garrido J."/>
        </authorList>
    </citation>
    <scope>NUCLEOTIDE SEQUENCE [LARGE SCALE GENOMIC DNA]</scope>
</reference>
<evidence type="ECO:0000313" key="7">
    <source>
        <dbReference type="EMBL" id="CAB3387651.1"/>
    </source>
</evidence>
<accession>A0A8S1E2G0</accession>
<keyword evidence="5" id="KW-0175">Coiled coil</keyword>
<dbReference type="OrthoDB" id="72325at2759"/>
<dbReference type="PANTHER" id="PTHR12651">
    <property type="entry name" value="26S PROTEASOME NON-ATPASE REGULATORY SUBUNIT 9"/>
    <property type="match status" value="1"/>
</dbReference>
<dbReference type="GO" id="GO:0070682">
    <property type="term" value="P:proteasome regulatory particle assembly"/>
    <property type="evidence" value="ECO:0007669"/>
    <property type="project" value="InterPro"/>
</dbReference>
<dbReference type="SUPFAM" id="SSF50156">
    <property type="entry name" value="PDZ domain-like"/>
    <property type="match status" value="1"/>
</dbReference>
<sequence>MDMEVCVNDDSAQLSRNAVLELIKQKDEIEANIRQLTSVLEQNKNVGMHGDLIDNQGFPRSDIDVYQVRHARHRIICLQNDHKALMQQIESGLHDVHAEIRRTNIERFTVAGENNFEATGEPFVRVNLVVPNSPAEHAGLQLEDLIVEFGTVNWRNFKDLQDVNKVVQASVNMPIHVKVRRQGTYVSLRLTPKTWSGRGLLGCNIVPVENVER</sequence>
<dbReference type="Gene3D" id="2.30.42.10">
    <property type="match status" value="1"/>
</dbReference>
<comment type="caution">
    <text evidence="7">The sequence shown here is derived from an EMBL/GenBank/DDBJ whole genome shotgun (WGS) entry which is preliminary data.</text>
</comment>
<dbReference type="Gene3D" id="6.10.140.1710">
    <property type="match status" value="1"/>
</dbReference>
<dbReference type="Proteomes" id="UP000494165">
    <property type="component" value="Unassembled WGS sequence"/>
</dbReference>
<keyword evidence="8" id="KW-1185">Reference proteome</keyword>
<dbReference type="InterPro" id="IPR036034">
    <property type="entry name" value="PDZ_sf"/>
</dbReference>
<gene>
    <name evidence="7" type="ORF">CLODIP_2_CD14154</name>
</gene>
<dbReference type="InterPro" id="IPR040815">
    <property type="entry name" value="Nas2_N"/>
</dbReference>
<dbReference type="AlphaFoldDB" id="A0A8S1E2G0"/>
<dbReference type="SMART" id="SM00228">
    <property type="entry name" value="PDZ"/>
    <property type="match status" value="1"/>
</dbReference>
<evidence type="ECO:0000256" key="4">
    <source>
        <dbReference type="ARBA" id="ARBA00030007"/>
    </source>
</evidence>
<dbReference type="Pfam" id="PF18265">
    <property type="entry name" value="Nas2_N"/>
    <property type="match status" value="1"/>
</dbReference>